<comment type="caution">
    <text evidence="2">The sequence shown here is derived from an EMBL/GenBank/DDBJ whole genome shotgun (WGS) entry which is preliminary data.</text>
</comment>
<sequence>MFIRRKDYKENLEQLKLLEKKNNHLNEDIKEWKSLVEISDDKIEKMENEIWNLKEKLHFSEEENKGYLKIIENIKNGVWVVLKNDEEQIVIQEEIKRIKEIYDEMQIITRDFEDLTGICTDDISDNLYDDYYNDIKNKELALQLGFKISDSLNVDRMLKEKESLDGFFEQKYKDFIRK</sequence>
<accession>A0ABT2LX40</accession>
<dbReference type="Proteomes" id="UP001431199">
    <property type="component" value="Unassembled WGS sequence"/>
</dbReference>
<evidence type="ECO:0000256" key="1">
    <source>
        <dbReference type="SAM" id="Coils"/>
    </source>
</evidence>
<feature type="coiled-coil region" evidence="1">
    <location>
        <begin position="8"/>
        <end position="63"/>
    </location>
</feature>
<name>A0ABT2LX40_9FIRM</name>
<keyword evidence="3" id="KW-1185">Reference proteome</keyword>
<reference evidence="2" key="1">
    <citation type="submission" date="2022-09" db="EMBL/GenBank/DDBJ databases">
        <title>Eubacterium sp. LFL-14 isolated from human feces.</title>
        <authorList>
            <person name="Liu F."/>
        </authorList>
    </citation>
    <scope>NUCLEOTIDE SEQUENCE</scope>
    <source>
        <strain evidence="2">LFL-14</strain>
    </source>
</reference>
<protein>
    <submittedName>
        <fullName evidence="2">Uncharacterized protein</fullName>
    </submittedName>
</protein>
<evidence type="ECO:0000313" key="2">
    <source>
        <dbReference type="EMBL" id="MCT7397745.1"/>
    </source>
</evidence>
<keyword evidence="1" id="KW-0175">Coiled coil</keyword>
<organism evidence="2 3">
    <name type="scientific">Eubacterium album</name>
    <dbReference type="NCBI Taxonomy" id="2978477"/>
    <lineage>
        <taxon>Bacteria</taxon>
        <taxon>Bacillati</taxon>
        <taxon>Bacillota</taxon>
        <taxon>Clostridia</taxon>
        <taxon>Eubacteriales</taxon>
        <taxon>Eubacteriaceae</taxon>
        <taxon>Eubacterium</taxon>
    </lineage>
</organism>
<proteinExistence type="predicted"/>
<gene>
    <name evidence="2" type="ORF">N5B56_01420</name>
</gene>
<dbReference type="RefSeq" id="WP_260978181.1">
    <property type="nucleotide sequence ID" value="NZ_JAODBU010000002.1"/>
</dbReference>
<evidence type="ECO:0000313" key="3">
    <source>
        <dbReference type="Proteomes" id="UP001431199"/>
    </source>
</evidence>
<dbReference type="EMBL" id="JAODBU010000002">
    <property type="protein sequence ID" value="MCT7397745.1"/>
    <property type="molecule type" value="Genomic_DNA"/>
</dbReference>